<dbReference type="Gene3D" id="2.170.130.10">
    <property type="entry name" value="TonB-dependent receptor, plug domain"/>
    <property type="match status" value="1"/>
</dbReference>
<dbReference type="InterPro" id="IPR039426">
    <property type="entry name" value="TonB-dep_rcpt-like"/>
</dbReference>
<dbReference type="Pfam" id="PF07715">
    <property type="entry name" value="Plug"/>
    <property type="match status" value="1"/>
</dbReference>
<proteinExistence type="predicted"/>
<reference evidence="3 4" key="1">
    <citation type="submission" date="2021-04" db="EMBL/GenBank/DDBJ databases">
        <authorList>
            <person name="Rodrigo-Torres L."/>
            <person name="Arahal R. D."/>
            <person name="Lucena T."/>
        </authorList>
    </citation>
    <scope>NUCLEOTIDE SEQUENCE [LARGE SCALE GENOMIC DNA]</scope>
    <source>
        <strain evidence="3 4">CECT 9623</strain>
    </source>
</reference>
<dbReference type="EMBL" id="CAJRAU010000012">
    <property type="protein sequence ID" value="CAG5074605.1"/>
    <property type="molecule type" value="Genomic_DNA"/>
</dbReference>
<gene>
    <name evidence="3" type="primary">btuB_20</name>
    <name evidence="3" type="ORF">DYBT9623_05292</name>
</gene>
<dbReference type="PANTHER" id="PTHR30069">
    <property type="entry name" value="TONB-DEPENDENT OUTER MEMBRANE RECEPTOR"/>
    <property type="match status" value="1"/>
</dbReference>
<dbReference type="PANTHER" id="PTHR30069:SF29">
    <property type="entry name" value="HEMOGLOBIN AND HEMOGLOBIN-HAPTOGLOBIN-BINDING PROTEIN 1-RELATED"/>
    <property type="match status" value="1"/>
</dbReference>
<organism evidence="3 4">
    <name type="scientific">Dyadobacter linearis</name>
    <dbReference type="NCBI Taxonomy" id="2823330"/>
    <lineage>
        <taxon>Bacteria</taxon>
        <taxon>Pseudomonadati</taxon>
        <taxon>Bacteroidota</taxon>
        <taxon>Cytophagia</taxon>
        <taxon>Cytophagales</taxon>
        <taxon>Spirosomataceae</taxon>
        <taxon>Dyadobacter</taxon>
    </lineage>
</organism>
<dbReference type="Proteomes" id="UP000679725">
    <property type="component" value="Unassembled WGS sequence"/>
</dbReference>
<keyword evidence="4" id="KW-1185">Reference proteome</keyword>
<sequence length="453" mass="50196">MLAQTITLQGEIIDSLGQHPVPYATVSVWLRDSVLVTGTTTDGKRPVFIPGVPGGDIQLRVQLIGYQILQKAFKINAQSQVTLPTMFLHRSEVALDELVVKGEKAASSLQLDKQVYTTKQFQNAAGGTGLDLLQRLPSVTVNNEGAITLRGSANFQVMINGKPSARTAADILAQLPANQIEQVEIITSPSARYDSDGKTGIINIITKKGVQVGWSLSGNGLFAGVSPARYGGDAAVAYNSRRWNAFVSVDFRRYNINGFRGGEVRTIFRDTLTYLPSEGIRDWKDVQYSIRTGGSYSFNSQSVLNVACYAGYKQTDRIANLHYHDFIRTGQPLDLYSNQFGPPARQFFNQNLFSRTGRFQSVNADYGRTFANKAKLSVIGLFEYSILGGPLRNSYQVEDIGTVTLQERSDERSPLNAWRLQADWVQPLPGNKRLEMGYQWRRVRHQGDLLLSG</sequence>
<keyword evidence="1" id="KW-0732">Signal</keyword>
<evidence type="ECO:0000313" key="3">
    <source>
        <dbReference type="EMBL" id="CAG5074605.1"/>
    </source>
</evidence>
<protein>
    <submittedName>
        <fullName evidence="3">Vitamin B12 transporter BtuB</fullName>
    </submittedName>
</protein>
<evidence type="ECO:0000259" key="2">
    <source>
        <dbReference type="Pfam" id="PF07715"/>
    </source>
</evidence>
<evidence type="ECO:0000256" key="1">
    <source>
        <dbReference type="ARBA" id="ARBA00022729"/>
    </source>
</evidence>
<evidence type="ECO:0000313" key="4">
    <source>
        <dbReference type="Proteomes" id="UP000679725"/>
    </source>
</evidence>
<dbReference type="RefSeq" id="WP_215236523.1">
    <property type="nucleotide sequence ID" value="NZ_CAJRAU010000012.1"/>
</dbReference>
<dbReference type="InterPro" id="IPR012910">
    <property type="entry name" value="Plug_dom"/>
</dbReference>
<dbReference type="SUPFAM" id="SSF56935">
    <property type="entry name" value="Porins"/>
    <property type="match status" value="1"/>
</dbReference>
<feature type="domain" description="TonB-dependent receptor plug" evidence="2">
    <location>
        <begin position="113"/>
        <end position="200"/>
    </location>
</feature>
<dbReference type="InterPro" id="IPR037066">
    <property type="entry name" value="Plug_dom_sf"/>
</dbReference>
<comment type="caution">
    <text evidence="3">The sequence shown here is derived from an EMBL/GenBank/DDBJ whole genome shotgun (WGS) entry which is preliminary data.</text>
</comment>
<dbReference type="SUPFAM" id="SSF49464">
    <property type="entry name" value="Carboxypeptidase regulatory domain-like"/>
    <property type="match status" value="1"/>
</dbReference>
<dbReference type="InterPro" id="IPR008969">
    <property type="entry name" value="CarboxyPept-like_regulatory"/>
</dbReference>
<accession>A0ABM8UY47</accession>
<name>A0ABM8UY47_9BACT</name>